<reference evidence="8 9" key="1">
    <citation type="submission" date="2018-11" db="EMBL/GenBank/DDBJ databases">
        <title>Genome sequence and assembly of Colletotrichum spinosum.</title>
        <authorList>
            <person name="Gan P."/>
            <person name="Shirasu K."/>
        </authorList>
    </citation>
    <scope>NUCLEOTIDE SEQUENCE [LARGE SCALE GENOMIC DNA]</scope>
    <source>
        <strain evidence="8 9">CBS 515.97</strain>
    </source>
</reference>
<protein>
    <submittedName>
        <fullName evidence="8">Aspercryptin biosynthesis cluster-specific transcription regulator atnN</fullName>
    </submittedName>
</protein>
<dbReference type="GO" id="GO:0000981">
    <property type="term" value="F:DNA-binding transcription factor activity, RNA polymerase II-specific"/>
    <property type="evidence" value="ECO:0007669"/>
    <property type="project" value="InterPro"/>
</dbReference>
<accession>A0A4R8QH37</accession>
<dbReference type="InterPro" id="IPR021858">
    <property type="entry name" value="Fun_TF"/>
</dbReference>
<keyword evidence="3" id="KW-0805">Transcription regulation</keyword>
<evidence type="ECO:0000256" key="3">
    <source>
        <dbReference type="ARBA" id="ARBA00023015"/>
    </source>
</evidence>
<dbReference type="GO" id="GO:0008270">
    <property type="term" value="F:zinc ion binding"/>
    <property type="evidence" value="ECO:0007669"/>
    <property type="project" value="InterPro"/>
</dbReference>
<name>A0A4R8QH37_9PEZI</name>
<keyword evidence="1" id="KW-0479">Metal-binding</keyword>
<dbReference type="SMART" id="SM00066">
    <property type="entry name" value="GAL4"/>
    <property type="match status" value="1"/>
</dbReference>
<evidence type="ECO:0000256" key="2">
    <source>
        <dbReference type="ARBA" id="ARBA00022833"/>
    </source>
</evidence>
<comment type="caution">
    <text evidence="8">The sequence shown here is derived from an EMBL/GenBank/DDBJ whole genome shotgun (WGS) entry which is preliminary data.</text>
</comment>
<dbReference type="InterPro" id="IPR001138">
    <property type="entry name" value="Zn2Cys6_DnaBD"/>
</dbReference>
<dbReference type="EMBL" id="QAPG01000018">
    <property type="protein sequence ID" value="TDZ38182.1"/>
    <property type="molecule type" value="Genomic_DNA"/>
</dbReference>
<dbReference type="PRINTS" id="PR00755">
    <property type="entry name" value="AFLATOXINBRP"/>
</dbReference>
<organism evidence="8 9">
    <name type="scientific">Colletotrichum spinosum</name>
    <dbReference type="NCBI Taxonomy" id="1347390"/>
    <lineage>
        <taxon>Eukaryota</taxon>
        <taxon>Fungi</taxon>
        <taxon>Dikarya</taxon>
        <taxon>Ascomycota</taxon>
        <taxon>Pezizomycotina</taxon>
        <taxon>Sordariomycetes</taxon>
        <taxon>Hypocreomycetidae</taxon>
        <taxon>Glomerellales</taxon>
        <taxon>Glomerellaceae</taxon>
        <taxon>Colletotrichum</taxon>
        <taxon>Colletotrichum orbiculare species complex</taxon>
    </lineage>
</organism>
<keyword evidence="2" id="KW-0862">Zinc</keyword>
<evidence type="ECO:0000256" key="1">
    <source>
        <dbReference type="ARBA" id="ARBA00022723"/>
    </source>
</evidence>
<sequence>MTSGKDLPPKRTRESTSKVRTGCTTCKARRVKCDESKPACRRCTVGGRKCEYTARGAPPPRNVITIYLPPTKSQPAFFVHDCGLDFFHQNIASMLDGQFDSRFWGHLVLQLSHSEPSVRHAVSAMSIIHRDVESSMRQTAGYVEANPDAQREWKTAVKSLSARIEAHPDSNLVPLVCCLLFTCIEFLRGNAESATLHARSGFNILASIHGKLDANQAHGISSLDLEAIEDCVVPMFSGLNVLCSLTGRIIQSEWAASTPEDSPHKDLNDSRRRFIEILDACVRLIREATPRAVRFQTLMDDLVEQRKLQIKLASWRARLDDLLQRMEASGTPAKQDKLSLLLIQYKVAYIWIQVCTAPAETATDAYRADFEELVDHAEKVVKSAAKSSAPQPLSFEIHTMGPLYYAALKCRYPATRRRALAMLKLAPWREGFWNAHHAYATAKRVIELEESKLNEQGLPDETSRVHGLPLPDDESRVYRMGEVPLDFESSGHSIVPSPAYPGTLAAIFHMKPWGMLGEWHIYTEYIEL</sequence>
<dbReference type="CDD" id="cd00067">
    <property type="entry name" value="GAL4"/>
    <property type="match status" value="1"/>
</dbReference>
<dbReference type="GO" id="GO:0003677">
    <property type="term" value="F:DNA binding"/>
    <property type="evidence" value="ECO:0007669"/>
    <property type="project" value="UniProtKB-KW"/>
</dbReference>
<dbReference type="AlphaFoldDB" id="A0A4R8QH37"/>
<keyword evidence="5" id="KW-0804">Transcription</keyword>
<dbReference type="Proteomes" id="UP000295083">
    <property type="component" value="Unassembled WGS sequence"/>
</dbReference>
<dbReference type="PANTHER" id="PTHR36206">
    <property type="entry name" value="ASPERCRYPTIN BIOSYNTHESIS CLUSTER-SPECIFIC TRANSCRIPTION REGULATOR ATNN-RELATED"/>
    <property type="match status" value="1"/>
</dbReference>
<feature type="domain" description="Zn(2)-C6 fungal-type" evidence="7">
    <location>
        <begin position="22"/>
        <end position="52"/>
    </location>
</feature>
<keyword evidence="9" id="KW-1185">Reference proteome</keyword>
<keyword evidence="6" id="KW-0539">Nucleus</keyword>
<evidence type="ECO:0000256" key="4">
    <source>
        <dbReference type="ARBA" id="ARBA00023125"/>
    </source>
</evidence>
<gene>
    <name evidence="8" type="primary">atnN-2</name>
    <name evidence="8" type="ORF">C8035_v006758</name>
</gene>
<dbReference type="Pfam" id="PF00172">
    <property type="entry name" value="Zn_clus"/>
    <property type="match status" value="1"/>
</dbReference>
<dbReference type="Pfam" id="PF11951">
    <property type="entry name" value="Fungal_trans_2"/>
    <property type="match status" value="1"/>
</dbReference>
<proteinExistence type="predicted"/>
<evidence type="ECO:0000313" key="8">
    <source>
        <dbReference type="EMBL" id="TDZ38182.1"/>
    </source>
</evidence>
<evidence type="ECO:0000256" key="5">
    <source>
        <dbReference type="ARBA" id="ARBA00023163"/>
    </source>
</evidence>
<dbReference type="PROSITE" id="PS50048">
    <property type="entry name" value="ZN2_CY6_FUNGAL_2"/>
    <property type="match status" value="1"/>
</dbReference>
<dbReference type="PANTHER" id="PTHR36206:SF12">
    <property type="entry name" value="ASPERCRYPTIN BIOSYNTHESIS CLUSTER-SPECIFIC TRANSCRIPTION REGULATOR ATNN-RELATED"/>
    <property type="match status" value="1"/>
</dbReference>
<evidence type="ECO:0000313" key="9">
    <source>
        <dbReference type="Proteomes" id="UP000295083"/>
    </source>
</evidence>
<dbReference type="Gene3D" id="4.10.240.10">
    <property type="entry name" value="Zn(2)-C6 fungal-type DNA-binding domain"/>
    <property type="match status" value="1"/>
</dbReference>
<dbReference type="InterPro" id="IPR036864">
    <property type="entry name" value="Zn2-C6_fun-type_DNA-bd_sf"/>
</dbReference>
<evidence type="ECO:0000259" key="7">
    <source>
        <dbReference type="PROSITE" id="PS50048"/>
    </source>
</evidence>
<keyword evidence="4" id="KW-0238">DNA-binding</keyword>
<evidence type="ECO:0000256" key="6">
    <source>
        <dbReference type="ARBA" id="ARBA00023242"/>
    </source>
</evidence>
<dbReference type="PROSITE" id="PS00463">
    <property type="entry name" value="ZN2_CY6_FUNGAL_1"/>
    <property type="match status" value="1"/>
</dbReference>
<dbReference type="SUPFAM" id="SSF57701">
    <property type="entry name" value="Zn2/Cys6 DNA-binding domain"/>
    <property type="match status" value="1"/>
</dbReference>
<dbReference type="InterPro" id="IPR052360">
    <property type="entry name" value="Transcr_Regulatory_Proteins"/>
</dbReference>